<protein>
    <submittedName>
        <fullName evidence="1">7667_t:CDS:1</fullName>
    </submittedName>
</protein>
<evidence type="ECO:0000313" key="2">
    <source>
        <dbReference type="Proteomes" id="UP000789572"/>
    </source>
</evidence>
<proteinExistence type="predicted"/>
<organism evidence="1 2">
    <name type="scientific">Paraglomus occultum</name>
    <dbReference type="NCBI Taxonomy" id="144539"/>
    <lineage>
        <taxon>Eukaryota</taxon>
        <taxon>Fungi</taxon>
        <taxon>Fungi incertae sedis</taxon>
        <taxon>Mucoromycota</taxon>
        <taxon>Glomeromycotina</taxon>
        <taxon>Glomeromycetes</taxon>
        <taxon>Paraglomerales</taxon>
        <taxon>Paraglomeraceae</taxon>
        <taxon>Paraglomus</taxon>
    </lineage>
</organism>
<accession>A0A9N9A574</accession>
<keyword evidence="2" id="KW-1185">Reference proteome</keyword>
<gene>
    <name evidence="1" type="ORF">POCULU_LOCUS3383</name>
</gene>
<comment type="caution">
    <text evidence="1">The sequence shown here is derived from an EMBL/GenBank/DDBJ whole genome shotgun (WGS) entry which is preliminary data.</text>
</comment>
<sequence length="144" mass="16832">MSPQYYPFDKKSSLTLEALRTSANKPDFCARLKVEHHEYIELVFGKFSQLDAPPQKHCDDWNKLVRSGKDSIDMLRDVCFHQEIEDIIRKALRLKTCMENIMRKVEKALTESTSLPVNESNDALERACLYSINDRFPQKRQSHN</sequence>
<reference evidence="1" key="1">
    <citation type="submission" date="2021-06" db="EMBL/GenBank/DDBJ databases">
        <authorList>
            <person name="Kallberg Y."/>
            <person name="Tangrot J."/>
            <person name="Rosling A."/>
        </authorList>
    </citation>
    <scope>NUCLEOTIDE SEQUENCE</scope>
    <source>
        <strain evidence="1">IA702</strain>
    </source>
</reference>
<dbReference type="Proteomes" id="UP000789572">
    <property type="component" value="Unassembled WGS sequence"/>
</dbReference>
<name>A0A9N9A574_9GLOM</name>
<dbReference type="AlphaFoldDB" id="A0A9N9A574"/>
<evidence type="ECO:0000313" key="1">
    <source>
        <dbReference type="EMBL" id="CAG8517232.1"/>
    </source>
</evidence>
<dbReference type="EMBL" id="CAJVPJ010000370">
    <property type="protein sequence ID" value="CAG8517232.1"/>
    <property type="molecule type" value="Genomic_DNA"/>
</dbReference>